<accession>A0A8C4S011</accession>
<dbReference type="GeneTree" id="ENSGT00530000063106"/>
<reference evidence="3" key="3">
    <citation type="submission" date="2025-09" db="UniProtKB">
        <authorList>
            <consortium name="Ensembl"/>
        </authorList>
    </citation>
    <scope>IDENTIFICATION</scope>
</reference>
<dbReference type="Proteomes" id="UP000694620">
    <property type="component" value="Chromosome 2"/>
</dbReference>
<feature type="domain" description="CSD1" evidence="2">
    <location>
        <begin position="289"/>
        <end position="362"/>
    </location>
</feature>
<reference evidence="3" key="1">
    <citation type="submission" date="2021-06" db="EMBL/GenBank/DDBJ databases">
        <authorList>
            <consortium name="Wellcome Sanger Institute Data Sharing"/>
        </authorList>
    </citation>
    <scope>NUCLEOTIDE SEQUENCE [LARGE SCALE GENOMIC DNA]</scope>
</reference>
<evidence type="ECO:0000313" key="4">
    <source>
        <dbReference type="Proteomes" id="UP000694620"/>
    </source>
</evidence>
<dbReference type="AlphaFoldDB" id="A0A8C4S011"/>
<feature type="compositionally biased region" description="Basic residues" evidence="1">
    <location>
        <begin position="206"/>
        <end position="215"/>
    </location>
</feature>
<sequence>MEHGRPNKEYVPSRHFRHGQNQGATRQKDAYARLLNQHRSSKFRSYLRQFAQQHTQKTEEPNNDTQEYLSEKGESKVTHLYQNGYFSPSKSCEADNTLSSHIVKPKDKSEAVELHKQKKVTYVQVHESKKTNVSIFQDGNGLSGGDGAQTNSKLQYPGILPSEESNIEELAWLDNSSGKLLTCSPEQSAIFFPFSGEKADSVTKQMKKKKSKKMSAGKISSEAAKGTSEVLNSDLASAGESHFADGKAKQQNTRATGQAEGKAFNSVPSSVENDGHRNRQSWGKRRQIFESYMSFEDVSAGLKRGDLIQGTLRINPKKFQEAFINSPDGSRDIFIDGILARNRALNGDVVVVMLLPREQWKVCT</sequence>
<keyword evidence="4" id="KW-1185">Reference proteome</keyword>
<evidence type="ECO:0000259" key="2">
    <source>
        <dbReference type="Pfam" id="PF17216"/>
    </source>
</evidence>
<evidence type="ECO:0000313" key="3">
    <source>
        <dbReference type="Ensembl" id="ENSECRP00000009710.1"/>
    </source>
</evidence>
<reference evidence="3" key="2">
    <citation type="submission" date="2025-08" db="UniProtKB">
        <authorList>
            <consortium name="Ensembl"/>
        </authorList>
    </citation>
    <scope>IDENTIFICATION</scope>
</reference>
<organism evidence="3 4">
    <name type="scientific">Erpetoichthys calabaricus</name>
    <name type="common">Rope fish</name>
    <name type="synonym">Calamoichthys calabaricus</name>
    <dbReference type="NCBI Taxonomy" id="27687"/>
    <lineage>
        <taxon>Eukaryota</taxon>
        <taxon>Metazoa</taxon>
        <taxon>Chordata</taxon>
        <taxon>Craniata</taxon>
        <taxon>Vertebrata</taxon>
        <taxon>Euteleostomi</taxon>
        <taxon>Actinopterygii</taxon>
        <taxon>Polypteriformes</taxon>
        <taxon>Polypteridae</taxon>
        <taxon>Erpetoichthys</taxon>
    </lineage>
</organism>
<feature type="region of interest" description="Disordered" evidence="1">
    <location>
        <begin position="206"/>
        <end position="226"/>
    </location>
</feature>
<feature type="region of interest" description="Disordered" evidence="1">
    <location>
        <begin position="241"/>
        <end position="279"/>
    </location>
</feature>
<dbReference type="GO" id="GO:0010587">
    <property type="term" value="P:miRNA catabolic process"/>
    <property type="evidence" value="ECO:0007669"/>
    <property type="project" value="TreeGrafter"/>
</dbReference>
<dbReference type="Gene3D" id="2.40.50.690">
    <property type="match status" value="1"/>
</dbReference>
<dbReference type="PANTHER" id="PTHR23355">
    <property type="entry name" value="RIBONUCLEASE"/>
    <property type="match status" value="1"/>
</dbReference>
<protein>
    <submittedName>
        <fullName evidence="3">Uncharacterized LOC114645520</fullName>
    </submittedName>
</protein>
<dbReference type="Pfam" id="PF17216">
    <property type="entry name" value="Rrp44_CSD1"/>
    <property type="match status" value="1"/>
</dbReference>
<dbReference type="FunFam" id="2.40.50.690:FF:000003">
    <property type="entry name" value="DIS3-like exonuclease 2"/>
    <property type="match status" value="1"/>
</dbReference>
<dbReference type="PANTHER" id="PTHR23355:SF9">
    <property type="entry name" value="DIS3-LIKE EXONUCLEASE 2"/>
    <property type="match status" value="1"/>
</dbReference>
<dbReference type="InterPro" id="IPR012340">
    <property type="entry name" value="NA-bd_OB-fold"/>
</dbReference>
<evidence type="ECO:0000256" key="1">
    <source>
        <dbReference type="SAM" id="MobiDB-lite"/>
    </source>
</evidence>
<feature type="region of interest" description="Disordered" evidence="1">
    <location>
        <begin position="1"/>
        <end position="26"/>
    </location>
</feature>
<feature type="compositionally biased region" description="Basic and acidic residues" evidence="1">
    <location>
        <begin position="1"/>
        <end position="12"/>
    </location>
</feature>
<proteinExistence type="predicted"/>
<dbReference type="GO" id="GO:0000932">
    <property type="term" value="C:P-body"/>
    <property type="evidence" value="ECO:0007669"/>
    <property type="project" value="TreeGrafter"/>
</dbReference>
<dbReference type="InterPro" id="IPR033771">
    <property type="entry name" value="Rrp44_CSD1"/>
</dbReference>
<dbReference type="GO" id="GO:0000175">
    <property type="term" value="F:3'-5'-RNA exonuclease activity"/>
    <property type="evidence" value="ECO:0007669"/>
    <property type="project" value="TreeGrafter"/>
</dbReference>
<name>A0A8C4S011_ERPCA</name>
<dbReference type="Ensembl" id="ENSECRT00000009875.1">
    <property type="protein sequence ID" value="ENSECRP00000009710.1"/>
    <property type="gene ID" value="ENSECRG00000006511.1"/>
</dbReference>
<dbReference type="GO" id="GO:0006402">
    <property type="term" value="P:mRNA catabolic process"/>
    <property type="evidence" value="ECO:0007669"/>
    <property type="project" value="TreeGrafter"/>
</dbReference>
<dbReference type="InterPro" id="IPR050180">
    <property type="entry name" value="RNR_Ribonuclease"/>
</dbReference>
<dbReference type="SUPFAM" id="SSF50249">
    <property type="entry name" value="Nucleic acid-binding proteins"/>
    <property type="match status" value="1"/>
</dbReference>